<dbReference type="PANTHER" id="PTHR18934:SF99">
    <property type="entry name" value="ATP-DEPENDENT RNA HELICASE DHX37-RELATED"/>
    <property type="match status" value="1"/>
</dbReference>
<dbReference type="InterPro" id="IPR007502">
    <property type="entry name" value="Helicase-assoc_dom"/>
</dbReference>
<accession>A0A976QSX9</accession>
<evidence type="ECO:0000313" key="7">
    <source>
        <dbReference type="Proteomes" id="UP000244811"/>
    </source>
</evidence>
<dbReference type="Pfam" id="PF21010">
    <property type="entry name" value="HA2_C"/>
    <property type="match status" value="1"/>
</dbReference>
<keyword evidence="3" id="KW-0347">Helicase</keyword>
<organism evidence="6 7">
    <name type="scientific">Theileria orientalis</name>
    <dbReference type="NCBI Taxonomy" id="68886"/>
    <lineage>
        <taxon>Eukaryota</taxon>
        <taxon>Sar</taxon>
        <taxon>Alveolata</taxon>
        <taxon>Apicomplexa</taxon>
        <taxon>Aconoidasida</taxon>
        <taxon>Piroplasmida</taxon>
        <taxon>Theileriidae</taxon>
        <taxon>Theileria</taxon>
    </lineage>
</organism>
<dbReference type="PANTHER" id="PTHR18934">
    <property type="entry name" value="ATP-DEPENDENT RNA HELICASE"/>
    <property type="match status" value="1"/>
</dbReference>
<keyword evidence="1" id="KW-0547">Nucleotide-binding</keyword>
<evidence type="ECO:0000313" key="6">
    <source>
        <dbReference type="EMBL" id="UKK00067.2"/>
    </source>
</evidence>
<proteinExistence type="predicted"/>
<reference evidence="6" key="1">
    <citation type="submission" date="2022-07" db="EMBL/GenBank/DDBJ databases">
        <title>Evaluation of T. orientalis genome assembly methods using nanopore sequencing and analysis of variation between genomes.</title>
        <authorList>
            <person name="Yam J."/>
            <person name="Micallef M.L."/>
            <person name="Liu M."/>
            <person name="Djordjevic S.P."/>
            <person name="Bogema D.R."/>
            <person name="Jenkins C."/>
        </authorList>
    </citation>
    <scope>NUCLEOTIDE SEQUENCE</scope>
    <source>
        <strain evidence="6">Goon Nure</strain>
    </source>
</reference>
<dbReference type="InterPro" id="IPR027417">
    <property type="entry name" value="P-loop_NTPase"/>
</dbReference>
<dbReference type="SMART" id="SM00847">
    <property type="entry name" value="HA2"/>
    <property type="match status" value="1"/>
</dbReference>
<dbReference type="InterPro" id="IPR011709">
    <property type="entry name" value="DEAD-box_helicase_OB_fold"/>
</dbReference>
<keyword evidence="2" id="KW-0378">Hydrolase</keyword>
<dbReference type="Proteomes" id="UP000244811">
    <property type="component" value="Chromosome 1"/>
</dbReference>
<dbReference type="EMBL" id="CP056069">
    <property type="protein sequence ID" value="UKK00067.2"/>
    <property type="molecule type" value="Genomic_DNA"/>
</dbReference>
<keyword evidence="4" id="KW-0067">ATP-binding</keyword>
<dbReference type="GO" id="GO:0003723">
    <property type="term" value="F:RNA binding"/>
    <property type="evidence" value="ECO:0007669"/>
    <property type="project" value="TreeGrafter"/>
</dbReference>
<dbReference type="Gene3D" id="3.40.50.300">
    <property type="entry name" value="P-loop containing nucleotide triphosphate hydrolases"/>
    <property type="match status" value="2"/>
</dbReference>
<dbReference type="GO" id="GO:0005524">
    <property type="term" value="F:ATP binding"/>
    <property type="evidence" value="ECO:0007669"/>
    <property type="project" value="UniProtKB-KW"/>
</dbReference>
<dbReference type="Gene3D" id="1.20.120.1080">
    <property type="match status" value="1"/>
</dbReference>
<evidence type="ECO:0000259" key="5">
    <source>
        <dbReference type="SMART" id="SM00847"/>
    </source>
</evidence>
<gene>
    <name evidence="6" type="ORF">MACK_000135</name>
</gene>
<sequence length="680" mass="78313">MDKVISSYKDEIVHSVEEYNVVIISGFPDNYMYSYVPFYLYSRGFTKSNSINRKPPKICTIFNDKTQVAYFSDLCSSLTNDKSKVTSVFDGNSDYNVKSEIVYTTNDYILKLLPTDPLISEFSVFVLCDVHERSLNTDLLLAFLKSLLAIRSRLRLVLLTHSKNVNYLISYFKDDINENKKGKASNYSQQGNGIHHSKLKDVYYIHMDDDNRYYRVNYLPAPTSNYLDSIITTVYEMLDEPGNILIFVPTRDHAQVLKSGLDSMINQSSKFTGNVNVMCLKAENYLDDKNTDQYLPEERRNVFICTSVTDYQFGMGEITYMIDSCLTKRKTSDYINTGVSESVTSSTREEMVIRASLIKFSGECFRLITEADYYTTIQASIEPEIMTKDLTMTVLLLKSLGFKKLSHFDFLTKPPTESLQHSLYVLYLLGAIDANGDLVYPIGNLMAELRVTPCLSNFLYKSVEKGCSEEALIIFSMLQVKDILWKRSGRVNRNESSYIKERLESAKLTFAANEGDLISHFNVFQLSKYYKDEDSRWFSSHMINEGAIKMAQKIKMKTAEILNKYHLETKSCDGDVELLVKTIFSSFFLNVACKEHLIENYQNSKQFISSYKPSNKMLENVQGEQQYVLVKWYDKANYKKLYIHPSSFIAKENPDWVVFNESTQIDGKIYMEDVTKVKPE</sequence>
<dbReference type="Pfam" id="PF07717">
    <property type="entry name" value="OB_NTP_bind"/>
    <property type="match status" value="1"/>
</dbReference>
<evidence type="ECO:0000256" key="2">
    <source>
        <dbReference type="ARBA" id="ARBA00022801"/>
    </source>
</evidence>
<evidence type="ECO:0000256" key="1">
    <source>
        <dbReference type="ARBA" id="ARBA00022741"/>
    </source>
</evidence>
<feature type="domain" description="Helicase-associated" evidence="5">
    <location>
        <begin position="421"/>
        <end position="521"/>
    </location>
</feature>
<dbReference type="GO" id="GO:0004386">
    <property type="term" value="F:helicase activity"/>
    <property type="evidence" value="ECO:0007669"/>
    <property type="project" value="UniProtKB-KW"/>
</dbReference>
<evidence type="ECO:0000256" key="4">
    <source>
        <dbReference type="ARBA" id="ARBA00022840"/>
    </source>
</evidence>
<protein>
    <recommendedName>
        <fullName evidence="5">Helicase-associated domain-containing protein</fullName>
    </recommendedName>
</protein>
<dbReference type="GO" id="GO:0016787">
    <property type="term" value="F:hydrolase activity"/>
    <property type="evidence" value="ECO:0007669"/>
    <property type="project" value="UniProtKB-KW"/>
</dbReference>
<name>A0A976QSX9_THEOR</name>
<evidence type="ECO:0000256" key="3">
    <source>
        <dbReference type="ARBA" id="ARBA00022806"/>
    </source>
</evidence>
<dbReference type="SUPFAM" id="SSF52540">
    <property type="entry name" value="P-loop containing nucleoside triphosphate hydrolases"/>
    <property type="match status" value="1"/>
</dbReference>
<dbReference type="AlphaFoldDB" id="A0A976QSX9"/>